<name>A0A0H3FAP1_RAHSY</name>
<protein>
    <recommendedName>
        <fullName evidence="12">Bestrophin-like protein</fullName>
    </recommendedName>
</protein>
<evidence type="ECO:0000256" key="2">
    <source>
        <dbReference type="ARBA" id="ARBA00022448"/>
    </source>
</evidence>
<keyword evidence="2" id="KW-0813">Transport</keyword>
<dbReference type="RefSeq" id="WP_013575793.1">
    <property type="nucleotide sequence ID" value="NC_015061.1"/>
</dbReference>
<dbReference type="AlphaFoldDB" id="A0A0H3FAP1"/>
<dbReference type="Pfam" id="PF25539">
    <property type="entry name" value="Bestrophin_2"/>
    <property type="match status" value="1"/>
</dbReference>
<evidence type="ECO:0000256" key="7">
    <source>
        <dbReference type="ARBA" id="ARBA00023136"/>
    </source>
</evidence>
<evidence type="ECO:0000256" key="8">
    <source>
        <dbReference type="ARBA" id="ARBA00034708"/>
    </source>
</evidence>
<evidence type="ECO:0000313" key="11">
    <source>
        <dbReference type="Proteomes" id="UP000007257"/>
    </source>
</evidence>
<evidence type="ECO:0000313" key="10">
    <source>
        <dbReference type="EMBL" id="ADW74093.1"/>
    </source>
</evidence>
<proteinExistence type="inferred from homology"/>
<keyword evidence="7 9" id="KW-0472">Membrane</keyword>
<dbReference type="OrthoDB" id="445589at2"/>
<evidence type="ECO:0000256" key="4">
    <source>
        <dbReference type="ARBA" id="ARBA00022692"/>
    </source>
</evidence>
<feature type="transmembrane region" description="Helical" evidence="9">
    <location>
        <begin position="20"/>
        <end position="42"/>
    </location>
</feature>
<feature type="transmembrane region" description="Helical" evidence="9">
    <location>
        <begin position="205"/>
        <end position="226"/>
    </location>
</feature>
<sequence length="301" mass="34184">MIIRPPRHWFLRLFAWHGSVLPSILFRLSLNLLMSLAAILTLPWYETLGVKLTLAPFSLLGVSIAIFLGFRNSVAYARYIEARQLWGGLLIACRTLQSQVMAVCPGEVQRVTALLLAFCFSLKHQLRHSDPRPDLQRLLGDDAEDILSRRAPTNMVQLRLSQWLAERRRSGELSDIVYTHMDSTLLQLSQVVGGCERIVSMPIPFAYGLLLHRTVYLFCSLLPFALVVDLHYMTLLVSGFISYSFLSLDTLAEELEMPFGLANNHLPLDAMCTNVEINLREMNNQTQLPDTPMPDPRFRLT</sequence>
<evidence type="ECO:0008006" key="12">
    <source>
        <dbReference type="Google" id="ProtNLM"/>
    </source>
</evidence>
<accession>A0A0H3FAP1</accession>
<dbReference type="GO" id="GO:0005886">
    <property type="term" value="C:plasma membrane"/>
    <property type="evidence" value="ECO:0007669"/>
    <property type="project" value="UniProtKB-SubCell"/>
</dbReference>
<dbReference type="HOGENOM" id="CLU_029790_4_2_6"/>
<keyword evidence="5 9" id="KW-1133">Transmembrane helix</keyword>
<dbReference type="PANTHER" id="PTHR33281:SF19">
    <property type="entry name" value="VOLTAGE-DEPENDENT ANION CHANNEL-FORMING PROTEIN YNEE"/>
    <property type="match status" value="1"/>
</dbReference>
<dbReference type="PANTHER" id="PTHR33281">
    <property type="entry name" value="UPF0187 PROTEIN YNEE"/>
    <property type="match status" value="1"/>
</dbReference>
<dbReference type="Proteomes" id="UP000007257">
    <property type="component" value="Chromosome"/>
</dbReference>
<dbReference type="eggNOG" id="COG3781">
    <property type="taxonomic scope" value="Bacteria"/>
</dbReference>
<organism evidence="10 11">
    <name type="scientific">Rahnella sp. (strain Y9602)</name>
    <dbReference type="NCBI Taxonomy" id="2703885"/>
    <lineage>
        <taxon>Bacteria</taxon>
        <taxon>Pseudomonadati</taxon>
        <taxon>Pseudomonadota</taxon>
        <taxon>Gammaproteobacteria</taxon>
        <taxon>Enterobacterales</taxon>
        <taxon>Yersiniaceae</taxon>
        <taxon>Rahnella</taxon>
    </lineage>
</organism>
<evidence type="ECO:0000256" key="5">
    <source>
        <dbReference type="ARBA" id="ARBA00022989"/>
    </source>
</evidence>
<evidence type="ECO:0000256" key="9">
    <source>
        <dbReference type="SAM" id="Phobius"/>
    </source>
</evidence>
<evidence type="ECO:0000256" key="1">
    <source>
        <dbReference type="ARBA" id="ARBA00004651"/>
    </source>
</evidence>
<keyword evidence="4 9" id="KW-0812">Transmembrane</keyword>
<comment type="subcellular location">
    <subcellularLocation>
        <location evidence="1">Cell membrane</location>
        <topology evidence="1">Multi-pass membrane protein</topology>
    </subcellularLocation>
</comment>
<dbReference type="GO" id="GO:0005254">
    <property type="term" value="F:chloride channel activity"/>
    <property type="evidence" value="ECO:0007669"/>
    <property type="project" value="InterPro"/>
</dbReference>
<comment type="similarity">
    <text evidence="8">Belongs to the anion channel-forming bestrophin (TC 1.A.46) family.</text>
</comment>
<dbReference type="EMBL" id="CP002505">
    <property type="protein sequence ID" value="ADW74093.1"/>
    <property type="molecule type" value="Genomic_DNA"/>
</dbReference>
<reference evidence="11" key="1">
    <citation type="submission" date="2011-01" db="EMBL/GenBank/DDBJ databases">
        <title>Complete sequence of chromosome of Rahnella sp. Y9602.</title>
        <authorList>
            <consortium name="US DOE Joint Genome Institute"/>
            <person name="Lucas S."/>
            <person name="Copeland A."/>
            <person name="Lapidus A."/>
            <person name="Cheng J.-F."/>
            <person name="Goodwin L."/>
            <person name="Pitluck S."/>
            <person name="Lu M."/>
            <person name="Detter J.C."/>
            <person name="Han C."/>
            <person name="Tapia R."/>
            <person name="Land M."/>
            <person name="Hauser L."/>
            <person name="Kyrpides N."/>
            <person name="Ivanova N."/>
            <person name="Ovchinnikova G."/>
            <person name="Pagani I."/>
            <person name="Sobecky P.A."/>
            <person name="Martinez R.J."/>
            <person name="Woyke T."/>
        </authorList>
    </citation>
    <scope>NUCLEOTIDE SEQUENCE [LARGE SCALE GENOMIC DNA]</scope>
    <source>
        <strain evidence="11">Y9602</strain>
    </source>
</reference>
<evidence type="ECO:0000256" key="3">
    <source>
        <dbReference type="ARBA" id="ARBA00022475"/>
    </source>
</evidence>
<keyword evidence="3" id="KW-1003">Cell membrane</keyword>
<keyword evidence="6" id="KW-0406">Ion transport</keyword>
<dbReference type="KEGG" id="rah:Rahaq_2486"/>
<evidence type="ECO:0000256" key="6">
    <source>
        <dbReference type="ARBA" id="ARBA00023065"/>
    </source>
</evidence>
<gene>
    <name evidence="10" type="ordered locus">Rahaq_2486</name>
</gene>
<reference evidence="10 11" key="2">
    <citation type="journal article" date="2012" name="J. Bacteriol.">
        <title>Complete Genome Sequence of Rahnella sp. Strain Y9602, a Gammaproteobacterium Isolate from Metal- and Radionuclide-Contaminated Soil.</title>
        <authorList>
            <person name="Martinez R.J."/>
            <person name="Bruce D."/>
            <person name="Detter C."/>
            <person name="Goodwin L.A."/>
            <person name="Han J."/>
            <person name="Han C.S."/>
            <person name="Held B."/>
            <person name="Land M.L."/>
            <person name="Mikhailova N."/>
            <person name="Nolan M."/>
            <person name="Pennacchio L."/>
            <person name="Pitluck S."/>
            <person name="Tapia R."/>
            <person name="Woyke T."/>
            <person name="Sobecky P.A."/>
        </authorList>
    </citation>
    <scope>NUCLEOTIDE SEQUENCE [LARGE SCALE GENOMIC DNA]</scope>
    <source>
        <strain evidence="10 11">Y9602</strain>
    </source>
</reference>
<dbReference type="InterPro" id="IPR044669">
    <property type="entry name" value="YneE/VCCN1/2-like"/>
</dbReference>
<feature type="transmembrane region" description="Helical" evidence="9">
    <location>
        <begin position="48"/>
        <end position="70"/>
    </location>
</feature>